<dbReference type="Pfam" id="PF02498">
    <property type="entry name" value="Bro-N"/>
    <property type="match status" value="1"/>
</dbReference>
<dbReference type="PROSITE" id="PS51750">
    <property type="entry name" value="BRO_N"/>
    <property type="match status" value="1"/>
</dbReference>
<organism evidence="2 3">
    <name type="scientific">Methylophaga thalassica</name>
    <dbReference type="NCBI Taxonomy" id="40223"/>
    <lineage>
        <taxon>Bacteria</taxon>
        <taxon>Pseudomonadati</taxon>
        <taxon>Pseudomonadota</taxon>
        <taxon>Gammaproteobacteria</taxon>
        <taxon>Thiotrichales</taxon>
        <taxon>Piscirickettsiaceae</taxon>
        <taxon>Methylophaga</taxon>
    </lineage>
</organism>
<protein>
    <recommendedName>
        <fullName evidence="1">Bro-N domain-containing protein</fullName>
    </recommendedName>
</protein>
<reference evidence="2" key="2">
    <citation type="submission" date="2023-01" db="EMBL/GenBank/DDBJ databases">
        <title>Draft genome sequence of Methylophaga thalassica strain NBRC 102424.</title>
        <authorList>
            <person name="Sun Q."/>
            <person name="Mori K."/>
        </authorList>
    </citation>
    <scope>NUCLEOTIDE SEQUENCE</scope>
    <source>
        <strain evidence="2">NBRC 102424</strain>
    </source>
</reference>
<keyword evidence="3" id="KW-1185">Reference proteome</keyword>
<feature type="domain" description="Bro-N" evidence="1">
    <location>
        <begin position="4"/>
        <end position="105"/>
    </location>
</feature>
<dbReference type="SMART" id="SM01040">
    <property type="entry name" value="Bro-N"/>
    <property type="match status" value="1"/>
</dbReference>
<dbReference type="EMBL" id="BSND01000003">
    <property type="protein sequence ID" value="GLP98710.1"/>
    <property type="molecule type" value="Genomic_DNA"/>
</dbReference>
<evidence type="ECO:0000313" key="3">
    <source>
        <dbReference type="Proteomes" id="UP001161423"/>
    </source>
</evidence>
<gene>
    <name evidence="2" type="ORF">GCM10007891_05640</name>
</gene>
<name>A0ABQ5TSG5_9GAMM</name>
<dbReference type="RefSeq" id="WP_284722369.1">
    <property type="nucleotide sequence ID" value="NZ_BSND01000003.1"/>
</dbReference>
<evidence type="ECO:0000313" key="2">
    <source>
        <dbReference type="EMBL" id="GLP98710.1"/>
    </source>
</evidence>
<proteinExistence type="predicted"/>
<comment type="caution">
    <text evidence="2">The sequence shown here is derived from an EMBL/GenBank/DDBJ whole genome shotgun (WGS) entry which is preliminary data.</text>
</comment>
<sequence>MSNLKTLANPFTFKGQDIRVAVTEQGGVLFHAEDIADALGMDSNTLQDAVRFIPGNWRVVLPNTDMIFLTEPAVFKLIFHYQSEQAVSLAEWIVQDVLSTLRKHDFFGELNPALRLEYSKTITDLLQQLTSNRSGHVRDVLVAELRDCCNLVGKELPAEINKTSMHF</sequence>
<reference evidence="2" key="1">
    <citation type="journal article" date="2014" name="Int. J. Syst. Evol. Microbiol.">
        <title>Complete genome of a new Firmicutes species belonging to the dominant human colonic microbiota ('Ruminococcus bicirculans') reveals two chromosomes and a selective capacity to utilize plant glucans.</title>
        <authorList>
            <consortium name="NISC Comparative Sequencing Program"/>
            <person name="Wegmann U."/>
            <person name="Louis P."/>
            <person name="Goesmann A."/>
            <person name="Henrissat B."/>
            <person name="Duncan S.H."/>
            <person name="Flint H.J."/>
        </authorList>
    </citation>
    <scope>NUCLEOTIDE SEQUENCE</scope>
    <source>
        <strain evidence="2">NBRC 102424</strain>
    </source>
</reference>
<dbReference type="Proteomes" id="UP001161423">
    <property type="component" value="Unassembled WGS sequence"/>
</dbReference>
<dbReference type="InterPro" id="IPR003497">
    <property type="entry name" value="BRO_N_domain"/>
</dbReference>
<evidence type="ECO:0000259" key="1">
    <source>
        <dbReference type="PROSITE" id="PS51750"/>
    </source>
</evidence>
<accession>A0ABQ5TSG5</accession>